<evidence type="ECO:0000256" key="5">
    <source>
        <dbReference type="ARBA" id="ARBA00022927"/>
    </source>
</evidence>
<name>A0A6J0CBU9_NEOLC</name>
<dbReference type="AlphaFoldDB" id="A0A6J0CBU9"/>
<feature type="region of interest" description="Disordered" evidence="8">
    <location>
        <begin position="169"/>
        <end position="218"/>
    </location>
</feature>
<dbReference type="InterPro" id="IPR005024">
    <property type="entry name" value="Snf7_fam"/>
</dbReference>
<dbReference type="InParanoid" id="A0A6J0CBU9"/>
<dbReference type="KEGG" id="nlo:107227301"/>
<dbReference type="OrthoDB" id="441172at2759"/>
<dbReference type="CTD" id="37581"/>
<evidence type="ECO:0000256" key="2">
    <source>
        <dbReference type="ARBA" id="ARBA00006190"/>
    </source>
</evidence>
<proteinExistence type="inferred from homology"/>
<dbReference type="GO" id="GO:0006900">
    <property type="term" value="P:vesicle budding from membrane"/>
    <property type="evidence" value="ECO:0007669"/>
    <property type="project" value="TreeGrafter"/>
</dbReference>
<dbReference type="GO" id="GO:0032511">
    <property type="term" value="P:late endosome to vacuole transport via multivesicular body sorting pathway"/>
    <property type="evidence" value="ECO:0007669"/>
    <property type="project" value="TreeGrafter"/>
</dbReference>
<reference evidence="10" key="1">
    <citation type="submission" date="2025-08" db="UniProtKB">
        <authorList>
            <consortium name="RefSeq"/>
        </authorList>
    </citation>
    <scope>IDENTIFICATION</scope>
    <source>
        <tissue evidence="10">Thorax and Abdomen</tissue>
    </source>
</reference>
<dbReference type="GO" id="GO:0000815">
    <property type="term" value="C:ESCRT III complex"/>
    <property type="evidence" value="ECO:0007669"/>
    <property type="project" value="TreeGrafter"/>
</dbReference>
<gene>
    <name evidence="10" type="primary">LOC107227301</name>
</gene>
<keyword evidence="6" id="KW-0472">Membrane</keyword>
<dbReference type="GeneID" id="107227301"/>
<keyword evidence="3" id="KW-0813">Transport</keyword>
<dbReference type="FunCoup" id="A0A6J0CBU9">
    <property type="interactions" value="1456"/>
</dbReference>
<feature type="compositionally biased region" description="Basic and acidic residues" evidence="8">
    <location>
        <begin position="169"/>
        <end position="186"/>
    </location>
</feature>
<dbReference type="GO" id="GO:0015031">
    <property type="term" value="P:protein transport"/>
    <property type="evidence" value="ECO:0007669"/>
    <property type="project" value="UniProtKB-KW"/>
</dbReference>
<evidence type="ECO:0000313" key="9">
    <source>
        <dbReference type="Proteomes" id="UP000829291"/>
    </source>
</evidence>
<sequence length="218" mass="25242">MGIFFSKKKPQSRVTEQDKAVLQLKQTRDKIKQYQKRIEQSIEKEREIAKQLIHDGKKDRALLLLRKKKFQEQLLSKTDGQLENLEHMMHDLEFAQIELKVIDGLKVGNTALKKLHDILSIEDIEKVMDETREGIEKQKELDDVLSGTLSDEDEGEAEAELEALLAQDRELQDKEEEKTKIPEVPKEVSLPDVPTDEPVKQRESPRKEKIREAVPLEA</sequence>
<keyword evidence="5" id="KW-0653">Protein transport</keyword>
<dbReference type="PANTHER" id="PTHR22761:SF5">
    <property type="entry name" value="CHARGED MULTIVESICULAR BODY PROTEIN 6"/>
    <property type="match status" value="1"/>
</dbReference>
<dbReference type="Gene3D" id="1.10.287.1060">
    <property type="entry name" value="ESAT-6-like"/>
    <property type="match status" value="1"/>
</dbReference>
<accession>A0A6J0CBU9</accession>
<dbReference type="Pfam" id="PF03357">
    <property type="entry name" value="Snf7"/>
    <property type="match status" value="1"/>
</dbReference>
<evidence type="ECO:0000256" key="3">
    <source>
        <dbReference type="ARBA" id="ARBA00022448"/>
    </source>
</evidence>
<dbReference type="GO" id="GO:0005771">
    <property type="term" value="C:multivesicular body"/>
    <property type="evidence" value="ECO:0007669"/>
    <property type="project" value="TreeGrafter"/>
</dbReference>
<dbReference type="RefSeq" id="XP_015523895.1">
    <property type="nucleotide sequence ID" value="XM_015668409.2"/>
</dbReference>
<evidence type="ECO:0000256" key="7">
    <source>
        <dbReference type="SAM" id="Coils"/>
    </source>
</evidence>
<comment type="subcellular location">
    <subcellularLocation>
        <location evidence="1">Endosome membrane</location>
    </subcellularLocation>
</comment>
<dbReference type="PANTHER" id="PTHR22761">
    <property type="entry name" value="CHARGED MULTIVESICULAR BODY PROTEIN"/>
    <property type="match status" value="1"/>
</dbReference>
<organism evidence="10">
    <name type="scientific">Neodiprion lecontei</name>
    <name type="common">Redheaded pine sawfly</name>
    <dbReference type="NCBI Taxonomy" id="441921"/>
    <lineage>
        <taxon>Eukaryota</taxon>
        <taxon>Metazoa</taxon>
        <taxon>Ecdysozoa</taxon>
        <taxon>Arthropoda</taxon>
        <taxon>Hexapoda</taxon>
        <taxon>Insecta</taxon>
        <taxon>Pterygota</taxon>
        <taxon>Neoptera</taxon>
        <taxon>Endopterygota</taxon>
        <taxon>Hymenoptera</taxon>
        <taxon>Tenthredinoidea</taxon>
        <taxon>Diprionidae</taxon>
        <taxon>Diprioninae</taxon>
        <taxon>Neodiprion</taxon>
    </lineage>
</organism>
<evidence type="ECO:0000256" key="8">
    <source>
        <dbReference type="SAM" id="MobiDB-lite"/>
    </source>
</evidence>
<evidence type="ECO:0000313" key="10">
    <source>
        <dbReference type="RefSeq" id="XP_015523895.1"/>
    </source>
</evidence>
<feature type="compositionally biased region" description="Basic and acidic residues" evidence="8">
    <location>
        <begin position="197"/>
        <end position="218"/>
    </location>
</feature>
<comment type="similarity">
    <text evidence="2">Belongs to the SNF7 family.</text>
</comment>
<protein>
    <submittedName>
        <fullName evidence="10">Charged multivesicular body protein 6</fullName>
    </submittedName>
</protein>
<evidence type="ECO:0000256" key="1">
    <source>
        <dbReference type="ARBA" id="ARBA00004608"/>
    </source>
</evidence>
<keyword evidence="7" id="KW-0175">Coiled coil</keyword>
<dbReference type="Proteomes" id="UP000829291">
    <property type="component" value="Chromosome 5"/>
</dbReference>
<feature type="coiled-coil region" evidence="7">
    <location>
        <begin position="17"/>
        <end position="51"/>
    </location>
</feature>
<keyword evidence="9" id="KW-1185">Reference proteome</keyword>
<evidence type="ECO:0000256" key="6">
    <source>
        <dbReference type="ARBA" id="ARBA00023136"/>
    </source>
</evidence>
<keyword evidence="4" id="KW-0967">Endosome</keyword>
<evidence type="ECO:0000256" key="4">
    <source>
        <dbReference type="ARBA" id="ARBA00022753"/>
    </source>
</evidence>